<proteinExistence type="predicted"/>
<dbReference type="CDD" id="cd00827">
    <property type="entry name" value="init_cond_enzymes"/>
    <property type="match status" value="1"/>
</dbReference>
<dbReference type="AlphaFoldDB" id="A0A7W9LX30"/>
<keyword evidence="7" id="KW-1185">Reference proteome</keyword>
<sequence>MKVGDIHLAGIGTYLPQRTPVAEAVARGWFEATAAEESGLASVTIEPALSAPEMAVRAARQAVEHSGHGPGDFAAVLHSGVYYQGPEGWSAPHFVLHRTLDRPIPAFEVGHGCLSVLTALRLAADMLRPGSTKGEAVLITAADNFSTPLVDRWNDSEHAVYADTGAALVASTRCGFARLKAVGSRSLPDLESMHRGDEPLLPPARHPERPMLVGPRLRAWAERPGAGPHDMINAVTRYGELVAEVADRTLDEAGVDWDDIARVAHIGFNEDALHSLLLDPLGVPTKLGTWEYTRTIGHASVGDLVLGLAHLWTTGQVGKGDHVLLLGATEGMEAGCAVVEITEPAGSTPGGGTEGTARR</sequence>
<evidence type="ECO:0000259" key="4">
    <source>
        <dbReference type="Pfam" id="PF08541"/>
    </source>
</evidence>
<dbReference type="GO" id="GO:0006633">
    <property type="term" value="P:fatty acid biosynthetic process"/>
    <property type="evidence" value="ECO:0007669"/>
    <property type="project" value="InterPro"/>
</dbReference>
<dbReference type="PANTHER" id="PTHR34069">
    <property type="entry name" value="3-OXOACYL-[ACYL-CARRIER-PROTEIN] SYNTHASE 3"/>
    <property type="match status" value="1"/>
</dbReference>
<dbReference type="PANTHER" id="PTHR34069:SF2">
    <property type="entry name" value="BETA-KETOACYL-[ACYL-CARRIER-PROTEIN] SYNTHASE III"/>
    <property type="match status" value="1"/>
</dbReference>
<dbReference type="Pfam" id="PF08541">
    <property type="entry name" value="ACP_syn_III_C"/>
    <property type="match status" value="1"/>
</dbReference>
<protein>
    <submittedName>
        <fullName evidence="6">3-oxoacyl-[acyl-carrier-protein] synthase-3</fullName>
        <ecNumber evidence="6">2.3.1.180</ecNumber>
    </submittedName>
</protein>
<keyword evidence="3 6" id="KW-0012">Acyltransferase</keyword>
<evidence type="ECO:0000259" key="5">
    <source>
        <dbReference type="Pfam" id="PF08545"/>
    </source>
</evidence>
<dbReference type="Pfam" id="PF08545">
    <property type="entry name" value="ACP_syn_III"/>
    <property type="match status" value="1"/>
</dbReference>
<dbReference type="GO" id="GO:0004315">
    <property type="term" value="F:3-oxoacyl-[acyl-carrier-protein] synthase activity"/>
    <property type="evidence" value="ECO:0007669"/>
    <property type="project" value="InterPro"/>
</dbReference>
<dbReference type="SUPFAM" id="SSF53901">
    <property type="entry name" value="Thiolase-like"/>
    <property type="match status" value="1"/>
</dbReference>
<dbReference type="RefSeq" id="WP_184991417.1">
    <property type="nucleotide sequence ID" value="NZ_JACHNE010000001.1"/>
</dbReference>
<reference evidence="6 7" key="1">
    <citation type="submission" date="2020-08" db="EMBL/GenBank/DDBJ databases">
        <title>Sequencing the genomes of 1000 actinobacteria strains.</title>
        <authorList>
            <person name="Klenk H.-P."/>
        </authorList>
    </citation>
    <scope>NUCLEOTIDE SEQUENCE [LARGE SCALE GENOMIC DNA]</scope>
    <source>
        <strain evidence="6 7">DSM 40084</strain>
    </source>
</reference>
<evidence type="ECO:0000256" key="1">
    <source>
        <dbReference type="ARBA" id="ARBA00022490"/>
    </source>
</evidence>
<evidence type="ECO:0000256" key="2">
    <source>
        <dbReference type="ARBA" id="ARBA00022679"/>
    </source>
</evidence>
<dbReference type="GO" id="GO:0044550">
    <property type="term" value="P:secondary metabolite biosynthetic process"/>
    <property type="evidence" value="ECO:0007669"/>
    <property type="project" value="TreeGrafter"/>
</dbReference>
<keyword evidence="1" id="KW-0963">Cytoplasm</keyword>
<dbReference type="Proteomes" id="UP000590647">
    <property type="component" value="Unassembled WGS sequence"/>
</dbReference>
<evidence type="ECO:0000313" key="7">
    <source>
        <dbReference type="Proteomes" id="UP000590647"/>
    </source>
</evidence>
<evidence type="ECO:0000313" key="6">
    <source>
        <dbReference type="EMBL" id="MBB5799243.1"/>
    </source>
</evidence>
<dbReference type="InterPro" id="IPR013751">
    <property type="entry name" value="ACP_syn_III_N"/>
</dbReference>
<accession>A0A7W9LX30</accession>
<organism evidence="6 7">
    <name type="scientific">Streptomyces caelestis</name>
    <dbReference type="NCBI Taxonomy" id="36816"/>
    <lineage>
        <taxon>Bacteria</taxon>
        <taxon>Bacillati</taxon>
        <taxon>Actinomycetota</taxon>
        <taxon>Actinomycetes</taxon>
        <taxon>Kitasatosporales</taxon>
        <taxon>Streptomycetaceae</taxon>
        <taxon>Streptomyces</taxon>
    </lineage>
</organism>
<gene>
    <name evidence="6" type="ORF">HDA41_007207</name>
</gene>
<dbReference type="EMBL" id="JACHNE010000001">
    <property type="protein sequence ID" value="MBB5799243.1"/>
    <property type="molecule type" value="Genomic_DNA"/>
</dbReference>
<dbReference type="Gene3D" id="3.40.47.10">
    <property type="match status" value="2"/>
</dbReference>
<evidence type="ECO:0000256" key="3">
    <source>
        <dbReference type="ARBA" id="ARBA00023315"/>
    </source>
</evidence>
<dbReference type="InterPro" id="IPR016039">
    <property type="entry name" value="Thiolase-like"/>
</dbReference>
<dbReference type="InterPro" id="IPR013747">
    <property type="entry name" value="ACP_syn_III_C"/>
</dbReference>
<name>A0A7W9LX30_9ACTN</name>
<dbReference type="EC" id="2.3.1.180" evidence="6"/>
<feature type="domain" description="Beta-ketoacyl-[acyl-carrier-protein] synthase III N-terminal" evidence="5">
    <location>
        <begin position="107"/>
        <end position="171"/>
    </location>
</feature>
<feature type="domain" description="Beta-ketoacyl-[acyl-carrier-protein] synthase III C-terminal" evidence="4">
    <location>
        <begin position="250"/>
        <end position="341"/>
    </location>
</feature>
<comment type="caution">
    <text evidence="6">The sequence shown here is derived from an EMBL/GenBank/DDBJ whole genome shotgun (WGS) entry which is preliminary data.</text>
</comment>
<keyword evidence="2 6" id="KW-0808">Transferase</keyword>
<dbReference type="GO" id="GO:0033818">
    <property type="term" value="F:beta-ketoacyl-acyl-carrier-protein synthase III activity"/>
    <property type="evidence" value="ECO:0007669"/>
    <property type="project" value="UniProtKB-EC"/>
</dbReference>